<protein>
    <submittedName>
        <fullName evidence="1">Uncharacterized protein</fullName>
    </submittedName>
</protein>
<dbReference type="HOGENOM" id="CLU_2447505_0_0_2"/>
<gene>
    <name evidence="1" type="ordered locus">Calag_0218</name>
</gene>
<dbReference type="KEGG" id="clg:Calag_0218"/>
<dbReference type="Proteomes" id="UP000010469">
    <property type="component" value="Chromosome"/>
</dbReference>
<dbReference type="InParanoid" id="L0AAD3"/>
<proteinExistence type="predicted"/>
<dbReference type="RefSeq" id="WP_015231898.1">
    <property type="nucleotide sequence ID" value="NC_019791.1"/>
</dbReference>
<sequence>MRLPRTWIDSSRKNEENYEARITVEIYPGVNFKIYINKLAQKPVFACCTGRENKICNSYIISLFSQSGPFASLYILPPWLVSKCKEKIN</sequence>
<organism evidence="1 2">
    <name type="scientific">Caldisphaera lagunensis (strain DSM 15908 / JCM 11604 / ANMR 0165 / IC-154)</name>
    <dbReference type="NCBI Taxonomy" id="1056495"/>
    <lineage>
        <taxon>Archaea</taxon>
        <taxon>Thermoproteota</taxon>
        <taxon>Thermoprotei</taxon>
        <taxon>Acidilobales</taxon>
        <taxon>Caldisphaeraceae</taxon>
        <taxon>Caldisphaera</taxon>
    </lineage>
</organism>
<evidence type="ECO:0000313" key="2">
    <source>
        <dbReference type="Proteomes" id="UP000010469"/>
    </source>
</evidence>
<dbReference type="AlphaFoldDB" id="L0AAD3"/>
<dbReference type="eggNOG" id="arCOG13716">
    <property type="taxonomic scope" value="Archaea"/>
</dbReference>
<reference evidence="2" key="1">
    <citation type="submission" date="2012-03" db="EMBL/GenBank/DDBJ databases">
        <title>Complete genome of Caldisphaera lagunensis DSM 15908.</title>
        <authorList>
            <person name="Lucas S."/>
            <person name="Copeland A."/>
            <person name="Lapidus A."/>
            <person name="Glavina del Rio T."/>
            <person name="Dalin E."/>
            <person name="Tice H."/>
            <person name="Bruce D."/>
            <person name="Goodwin L."/>
            <person name="Pitluck S."/>
            <person name="Peters L."/>
            <person name="Mikhailova N."/>
            <person name="Teshima H."/>
            <person name="Kyrpides N."/>
            <person name="Mavromatis K."/>
            <person name="Ivanova N."/>
            <person name="Brettin T."/>
            <person name="Detter J.C."/>
            <person name="Han C."/>
            <person name="Larimer F."/>
            <person name="Land M."/>
            <person name="Hauser L."/>
            <person name="Markowitz V."/>
            <person name="Cheng J.-F."/>
            <person name="Hugenholtz P."/>
            <person name="Woyke T."/>
            <person name="Wu D."/>
            <person name="Spring S."/>
            <person name="Schroeder M."/>
            <person name="Brambilla E."/>
            <person name="Klenk H.-P."/>
            <person name="Eisen J.A."/>
        </authorList>
    </citation>
    <scope>NUCLEOTIDE SEQUENCE [LARGE SCALE GENOMIC DNA]</scope>
    <source>
        <strain evidence="2">DSM 15908 / JCM 11604 / IC-154</strain>
    </source>
</reference>
<dbReference type="OrthoDB" id="377605at2157"/>
<dbReference type="EMBL" id="CP003378">
    <property type="protein sequence ID" value="AFZ70000.1"/>
    <property type="molecule type" value="Genomic_DNA"/>
</dbReference>
<evidence type="ECO:0000313" key="1">
    <source>
        <dbReference type="EMBL" id="AFZ70000.1"/>
    </source>
</evidence>
<dbReference type="STRING" id="1056495.Calag_0218"/>
<keyword evidence="2" id="KW-1185">Reference proteome</keyword>
<dbReference type="GeneID" id="14211478"/>
<accession>L0AAD3</accession>
<name>L0AAD3_CALLD</name>